<accession>A0ABY0DMH7</accession>
<name>A0ABY0DMH7_9BRAD</name>
<proteinExistence type="predicted"/>
<dbReference type="Pfam" id="PF04932">
    <property type="entry name" value="Wzy_C"/>
    <property type="match status" value="1"/>
</dbReference>
<feature type="transmembrane region" description="Helical" evidence="5">
    <location>
        <begin position="281"/>
        <end position="300"/>
    </location>
</feature>
<evidence type="ECO:0000313" key="7">
    <source>
        <dbReference type="EMBL" id="RXG96243.1"/>
    </source>
</evidence>
<comment type="caution">
    <text evidence="7">The sequence shown here is derived from an EMBL/GenBank/DDBJ whole genome shotgun (WGS) entry which is preliminary data.</text>
</comment>
<evidence type="ECO:0000256" key="3">
    <source>
        <dbReference type="ARBA" id="ARBA00022989"/>
    </source>
</evidence>
<dbReference type="InterPro" id="IPR051533">
    <property type="entry name" value="WaaL-like"/>
</dbReference>
<dbReference type="PANTHER" id="PTHR37422:SF13">
    <property type="entry name" value="LIPOPOLYSACCHARIDE BIOSYNTHESIS PROTEIN PA4999-RELATED"/>
    <property type="match status" value="1"/>
</dbReference>
<keyword evidence="3 5" id="KW-1133">Transmembrane helix</keyword>
<feature type="transmembrane region" description="Helical" evidence="5">
    <location>
        <begin position="237"/>
        <end position="260"/>
    </location>
</feature>
<feature type="transmembrane region" description="Helical" evidence="5">
    <location>
        <begin position="96"/>
        <end position="113"/>
    </location>
</feature>
<evidence type="ECO:0000259" key="6">
    <source>
        <dbReference type="Pfam" id="PF04932"/>
    </source>
</evidence>
<evidence type="ECO:0000256" key="1">
    <source>
        <dbReference type="ARBA" id="ARBA00004141"/>
    </source>
</evidence>
<evidence type="ECO:0000256" key="2">
    <source>
        <dbReference type="ARBA" id="ARBA00022692"/>
    </source>
</evidence>
<evidence type="ECO:0000256" key="4">
    <source>
        <dbReference type="ARBA" id="ARBA00023136"/>
    </source>
</evidence>
<dbReference type="PANTHER" id="PTHR37422">
    <property type="entry name" value="TEICHURONIC ACID BIOSYNTHESIS PROTEIN TUAE"/>
    <property type="match status" value="1"/>
</dbReference>
<keyword evidence="2 5" id="KW-0812">Transmembrane</keyword>
<feature type="transmembrane region" description="Helical" evidence="5">
    <location>
        <begin position="164"/>
        <end position="181"/>
    </location>
</feature>
<protein>
    <recommendedName>
        <fullName evidence="6">O-antigen ligase-related domain-containing protein</fullName>
    </recommendedName>
</protein>
<feature type="transmembrane region" description="Helical" evidence="5">
    <location>
        <begin position="43"/>
        <end position="61"/>
    </location>
</feature>
<sequence>MIVAAAGSVGPSAIPTAGGDALDFLGGYLVSRAFFLGRPALDAFVQVLKLLAIIVIILAVADSISDKNLLTHAATAPAEAVLRDGWTRASSTFDHPILFGVFCAVTAATLLYWEKTFLGRSAAVGLCLLGCFLSLSSAALMAAALILMVFTYDQLFERNSWRWSALWISLGALMLAVLVVTEHPLNWVFSHLTFNPQTGYYRAMVWDVALTYIAQSPVIGYGYEFNDVLLDNTVDSIWLVLSLRFGVPMLLLFFFTNIATFFPNPRNLEGTGDVHMDQMRLAFTLVLLMFMFTGLTVHFWKSMLTFWGMCLGVRASLRESAIHGIG</sequence>
<reference evidence="7 8" key="1">
    <citation type="submission" date="2018-10" db="EMBL/GenBank/DDBJ databases">
        <title>Bradyrhizobium sp. nov., isolated from effective nodules of peanut in China.</title>
        <authorList>
            <person name="Li Y."/>
        </authorList>
    </citation>
    <scope>NUCLEOTIDE SEQUENCE [LARGE SCALE GENOMIC DNA]</scope>
    <source>
        <strain evidence="7 8">CCBAU 51781</strain>
    </source>
</reference>
<keyword evidence="8" id="KW-1185">Reference proteome</keyword>
<dbReference type="Proteomes" id="UP000289946">
    <property type="component" value="Unassembled WGS sequence"/>
</dbReference>
<gene>
    <name evidence="7" type="ORF">EAS62_11575</name>
</gene>
<feature type="domain" description="O-antigen ligase-related" evidence="6">
    <location>
        <begin position="123"/>
        <end position="254"/>
    </location>
</feature>
<evidence type="ECO:0000256" key="5">
    <source>
        <dbReference type="SAM" id="Phobius"/>
    </source>
</evidence>
<evidence type="ECO:0000313" key="8">
    <source>
        <dbReference type="Proteomes" id="UP000289946"/>
    </source>
</evidence>
<comment type="subcellular location">
    <subcellularLocation>
        <location evidence="1">Membrane</location>
        <topology evidence="1">Multi-pass membrane protein</topology>
    </subcellularLocation>
</comment>
<keyword evidence="4 5" id="KW-0472">Membrane</keyword>
<dbReference type="InterPro" id="IPR007016">
    <property type="entry name" value="O-antigen_ligase-rel_domated"/>
</dbReference>
<dbReference type="EMBL" id="RDRA01000006">
    <property type="protein sequence ID" value="RXG96243.1"/>
    <property type="molecule type" value="Genomic_DNA"/>
</dbReference>
<feature type="transmembrane region" description="Helical" evidence="5">
    <location>
        <begin position="119"/>
        <end position="152"/>
    </location>
</feature>
<organism evidence="7 8">
    <name type="scientific">Bradyrhizobium zhanjiangense</name>
    <dbReference type="NCBI Taxonomy" id="1325107"/>
    <lineage>
        <taxon>Bacteria</taxon>
        <taxon>Pseudomonadati</taxon>
        <taxon>Pseudomonadota</taxon>
        <taxon>Alphaproteobacteria</taxon>
        <taxon>Hyphomicrobiales</taxon>
        <taxon>Nitrobacteraceae</taxon>
        <taxon>Bradyrhizobium</taxon>
    </lineage>
</organism>